<gene>
    <name evidence="1" type="ORF">WG219_09305</name>
</gene>
<accession>A0ABZ2RKR8</accession>
<dbReference type="SUPFAM" id="SSF56784">
    <property type="entry name" value="HAD-like"/>
    <property type="match status" value="1"/>
</dbReference>
<proteinExistence type="predicted"/>
<dbReference type="Gene3D" id="3.40.50.1000">
    <property type="entry name" value="HAD superfamily/HAD-like"/>
    <property type="match status" value="1"/>
</dbReference>
<protein>
    <submittedName>
        <fullName evidence="1">HAD family phosphatase</fullName>
    </submittedName>
</protein>
<reference evidence="1 2" key="1">
    <citation type="submission" date="2024-03" db="EMBL/GenBank/DDBJ databases">
        <title>Complete genome of BD2.</title>
        <authorList>
            <person name="Cao G."/>
        </authorList>
    </citation>
    <scope>NUCLEOTIDE SEQUENCE [LARGE SCALE GENOMIC DNA]</scope>
    <source>
        <strain evidence="1 2">BD2</strain>
    </source>
</reference>
<dbReference type="InterPro" id="IPR023214">
    <property type="entry name" value="HAD_sf"/>
</dbReference>
<organism evidence="1 2">
    <name type="scientific">Ectopseudomonas mendocina</name>
    <name type="common">Pseudomonas mendocina</name>
    <dbReference type="NCBI Taxonomy" id="300"/>
    <lineage>
        <taxon>Bacteria</taxon>
        <taxon>Pseudomonadati</taxon>
        <taxon>Pseudomonadota</taxon>
        <taxon>Gammaproteobacteria</taxon>
        <taxon>Pseudomonadales</taxon>
        <taxon>Pseudomonadaceae</taxon>
        <taxon>Ectopseudomonas</taxon>
    </lineage>
</organism>
<dbReference type="InterPro" id="IPR036412">
    <property type="entry name" value="HAD-like_sf"/>
</dbReference>
<sequence length="206" mass="22254">MNKPAINTVLFSLTGCLVDFGARSSFLQQTTPSNIADDRNSDCAQLTPGAREALKYLKQHSITCAWVEPLPVTTCSKLSAQLPETISGTAIAGERPLPAPDAIWQALIALRIKRIQGCMLISGDPLVLQAALNAGLWTVGLAVSGPLCGQPLEEWKTLPQSHRDAMRTEATLALYRMGVHSVIDQLTELPGCLEDIAQRRLKGEKP</sequence>
<evidence type="ECO:0000313" key="1">
    <source>
        <dbReference type="EMBL" id="WXL27630.1"/>
    </source>
</evidence>
<evidence type="ECO:0000313" key="2">
    <source>
        <dbReference type="Proteomes" id="UP001476583"/>
    </source>
</evidence>
<dbReference type="PROSITE" id="PS51257">
    <property type="entry name" value="PROKAR_LIPOPROTEIN"/>
    <property type="match status" value="1"/>
</dbReference>
<name>A0ABZ2RKR8_ECTME</name>
<dbReference type="Proteomes" id="UP001476583">
    <property type="component" value="Chromosome"/>
</dbReference>
<keyword evidence="2" id="KW-1185">Reference proteome</keyword>
<dbReference type="EMBL" id="CP148074">
    <property type="protein sequence ID" value="WXL27630.1"/>
    <property type="molecule type" value="Genomic_DNA"/>
</dbReference>